<evidence type="ECO:0000256" key="7">
    <source>
        <dbReference type="PROSITE-ProRule" id="PRU00042"/>
    </source>
</evidence>
<gene>
    <name evidence="9" type="primary">Znf662</name>
    <name evidence="9" type="ORF">LANLUD_R11862</name>
</gene>
<dbReference type="EMBL" id="VYXG01008357">
    <property type="protein sequence ID" value="NWT87489.1"/>
    <property type="molecule type" value="Genomic_DNA"/>
</dbReference>
<keyword evidence="2" id="KW-0479">Metal-binding</keyword>
<dbReference type="Pfam" id="PF00096">
    <property type="entry name" value="zf-C2H2"/>
    <property type="match status" value="1"/>
</dbReference>
<dbReference type="GO" id="GO:0000978">
    <property type="term" value="F:RNA polymerase II cis-regulatory region sequence-specific DNA binding"/>
    <property type="evidence" value="ECO:0007669"/>
    <property type="project" value="TreeGrafter"/>
</dbReference>
<dbReference type="InterPro" id="IPR036236">
    <property type="entry name" value="Znf_C2H2_sf"/>
</dbReference>
<feature type="non-terminal residue" evidence="9">
    <location>
        <position position="1"/>
    </location>
</feature>
<feature type="domain" description="C2H2-type" evidence="8">
    <location>
        <begin position="7"/>
        <end position="34"/>
    </location>
</feature>
<evidence type="ECO:0000313" key="9">
    <source>
        <dbReference type="EMBL" id="NWT87489.1"/>
    </source>
</evidence>
<dbReference type="GO" id="GO:0005634">
    <property type="term" value="C:nucleus"/>
    <property type="evidence" value="ECO:0007669"/>
    <property type="project" value="UniProtKB-SubCell"/>
</dbReference>
<dbReference type="PANTHER" id="PTHR23226:SF377">
    <property type="entry name" value="ZINC FINGER AND SCAN DOMAIN-CONTAINING PROTEIN 20"/>
    <property type="match status" value="1"/>
</dbReference>
<comment type="subcellular location">
    <subcellularLocation>
        <location evidence="1">Nucleus</location>
    </subcellularLocation>
</comment>
<dbReference type="GO" id="GO:0008270">
    <property type="term" value="F:zinc ion binding"/>
    <property type="evidence" value="ECO:0007669"/>
    <property type="project" value="UniProtKB-KW"/>
</dbReference>
<dbReference type="FunFam" id="3.30.160.60:FF:000512">
    <property type="entry name" value="zinc finger protein 197 isoform X1"/>
    <property type="match status" value="1"/>
</dbReference>
<evidence type="ECO:0000259" key="8">
    <source>
        <dbReference type="PROSITE" id="PS50157"/>
    </source>
</evidence>
<dbReference type="SUPFAM" id="SSF57667">
    <property type="entry name" value="beta-beta-alpha zinc fingers"/>
    <property type="match status" value="1"/>
</dbReference>
<dbReference type="Proteomes" id="UP000547499">
    <property type="component" value="Unassembled WGS sequence"/>
</dbReference>
<dbReference type="PROSITE" id="PS50157">
    <property type="entry name" value="ZINC_FINGER_C2H2_2"/>
    <property type="match status" value="2"/>
</dbReference>
<reference evidence="9 10" key="1">
    <citation type="submission" date="2019-09" db="EMBL/GenBank/DDBJ databases">
        <title>Bird 10,000 Genomes (B10K) Project - Family phase.</title>
        <authorList>
            <person name="Zhang G."/>
        </authorList>
    </citation>
    <scope>NUCLEOTIDE SEQUENCE [LARGE SCALE GENOMIC DNA]</scope>
    <source>
        <strain evidence="9">B10K-DU-001-65</strain>
        <tissue evidence="9">Muscle</tissue>
    </source>
</reference>
<evidence type="ECO:0000256" key="3">
    <source>
        <dbReference type="ARBA" id="ARBA00022737"/>
    </source>
</evidence>
<dbReference type="Gene3D" id="3.30.160.60">
    <property type="entry name" value="Classic Zinc Finger"/>
    <property type="match status" value="3"/>
</dbReference>
<comment type="caution">
    <text evidence="9">The sequence shown here is derived from an EMBL/GenBank/DDBJ whole genome shotgun (WGS) entry which is preliminary data.</text>
</comment>
<accession>A0A7K5S5Z5</accession>
<evidence type="ECO:0000256" key="5">
    <source>
        <dbReference type="ARBA" id="ARBA00022833"/>
    </source>
</evidence>
<dbReference type="SMART" id="SM00355">
    <property type="entry name" value="ZnF_C2H2"/>
    <property type="match status" value="2"/>
</dbReference>
<dbReference type="FunFam" id="3.30.160.60:FF:000446">
    <property type="entry name" value="Zinc finger protein"/>
    <property type="match status" value="1"/>
</dbReference>
<feature type="domain" description="C2H2-type" evidence="8">
    <location>
        <begin position="35"/>
        <end position="62"/>
    </location>
</feature>
<evidence type="ECO:0000256" key="6">
    <source>
        <dbReference type="ARBA" id="ARBA00023242"/>
    </source>
</evidence>
<feature type="non-terminal residue" evidence="9">
    <location>
        <position position="72"/>
    </location>
</feature>
<keyword evidence="3" id="KW-0677">Repeat</keyword>
<sequence length="72" mass="8307">HLGRKPLRCGDCGKLFRAGPALARHQRCHRREHSHCCTDCGKGFVWASHLERHRRVHTGERPFPCTSCGERF</sequence>
<evidence type="ECO:0000256" key="4">
    <source>
        <dbReference type="ARBA" id="ARBA00022771"/>
    </source>
</evidence>
<dbReference type="GO" id="GO:0000981">
    <property type="term" value="F:DNA-binding transcription factor activity, RNA polymerase II-specific"/>
    <property type="evidence" value="ECO:0007669"/>
    <property type="project" value="TreeGrafter"/>
</dbReference>
<evidence type="ECO:0000256" key="1">
    <source>
        <dbReference type="ARBA" id="ARBA00004123"/>
    </source>
</evidence>
<dbReference type="PROSITE" id="PS00028">
    <property type="entry name" value="ZINC_FINGER_C2H2_1"/>
    <property type="match status" value="1"/>
</dbReference>
<dbReference type="PANTHER" id="PTHR23226">
    <property type="entry name" value="ZINC FINGER AND SCAN DOMAIN-CONTAINING"/>
    <property type="match status" value="1"/>
</dbReference>
<dbReference type="InterPro" id="IPR013087">
    <property type="entry name" value="Znf_C2H2_type"/>
</dbReference>
<name>A0A7K5S5Z5_LANLU</name>
<evidence type="ECO:0000256" key="2">
    <source>
        <dbReference type="ARBA" id="ARBA00022723"/>
    </source>
</evidence>
<proteinExistence type="predicted"/>
<organism evidence="9 10">
    <name type="scientific">Lanius ludovicianus</name>
    <name type="common">Loggerhead shrike</name>
    <dbReference type="NCBI Taxonomy" id="28713"/>
    <lineage>
        <taxon>Eukaryota</taxon>
        <taxon>Metazoa</taxon>
        <taxon>Chordata</taxon>
        <taxon>Craniata</taxon>
        <taxon>Vertebrata</taxon>
        <taxon>Euteleostomi</taxon>
        <taxon>Archelosauria</taxon>
        <taxon>Archosauria</taxon>
        <taxon>Dinosauria</taxon>
        <taxon>Saurischia</taxon>
        <taxon>Theropoda</taxon>
        <taxon>Coelurosauria</taxon>
        <taxon>Aves</taxon>
        <taxon>Neognathae</taxon>
        <taxon>Neoaves</taxon>
        <taxon>Telluraves</taxon>
        <taxon>Australaves</taxon>
        <taxon>Passeriformes</taxon>
        <taxon>Corvoidea</taxon>
        <taxon>Laniidae</taxon>
        <taxon>Lanius</taxon>
    </lineage>
</organism>
<keyword evidence="5" id="KW-0862">Zinc</keyword>
<keyword evidence="4 7" id="KW-0863">Zinc-finger</keyword>
<keyword evidence="6" id="KW-0539">Nucleus</keyword>
<protein>
    <submittedName>
        <fullName evidence="9">ZN662 protein</fullName>
    </submittedName>
</protein>
<evidence type="ECO:0000313" key="10">
    <source>
        <dbReference type="Proteomes" id="UP000547499"/>
    </source>
</evidence>
<dbReference type="AlphaFoldDB" id="A0A7K5S5Z5"/>
<keyword evidence="10" id="KW-1185">Reference proteome</keyword>